<dbReference type="EMBL" id="BARW01024095">
    <property type="protein sequence ID" value="GAI88763.1"/>
    <property type="molecule type" value="Genomic_DNA"/>
</dbReference>
<proteinExistence type="predicted"/>
<name>X1S772_9ZZZZ</name>
<feature type="non-terminal residue" evidence="1">
    <location>
        <position position="137"/>
    </location>
</feature>
<protein>
    <submittedName>
        <fullName evidence="1">Uncharacterized protein</fullName>
    </submittedName>
</protein>
<reference evidence="1" key="1">
    <citation type="journal article" date="2014" name="Front. Microbiol.">
        <title>High frequency of phylogenetically diverse reductive dehalogenase-homologous genes in deep subseafloor sedimentary metagenomes.</title>
        <authorList>
            <person name="Kawai M."/>
            <person name="Futagami T."/>
            <person name="Toyoda A."/>
            <person name="Takaki Y."/>
            <person name="Nishi S."/>
            <person name="Hori S."/>
            <person name="Arai W."/>
            <person name="Tsubouchi T."/>
            <person name="Morono Y."/>
            <person name="Uchiyama I."/>
            <person name="Ito T."/>
            <person name="Fujiyama A."/>
            <person name="Inagaki F."/>
            <person name="Takami H."/>
        </authorList>
    </citation>
    <scope>NUCLEOTIDE SEQUENCE</scope>
    <source>
        <strain evidence="1">Expedition CK06-06</strain>
    </source>
</reference>
<gene>
    <name evidence="1" type="ORF">S12H4_39800</name>
</gene>
<comment type="caution">
    <text evidence="1">The sequence shown here is derived from an EMBL/GenBank/DDBJ whole genome shotgun (WGS) entry which is preliminary data.</text>
</comment>
<dbReference type="AlphaFoldDB" id="X1S772"/>
<organism evidence="1">
    <name type="scientific">marine sediment metagenome</name>
    <dbReference type="NCBI Taxonomy" id="412755"/>
    <lineage>
        <taxon>unclassified sequences</taxon>
        <taxon>metagenomes</taxon>
        <taxon>ecological metagenomes</taxon>
    </lineage>
</organism>
<evidence type="ECO:0000313" key="1">
    <source>
        <dbReference type="EMBL" id="GAI88763.1"/>
    </source>
</evidence>
<sequence length="137" mass="15590">MNEENTLDLNNDTINKLMSSKFEIDYIDIDLTQQIKENPIIYNGSGTIYQDKNGVLNLKLYAKRTNIEKKLSHIFKHYVPGRIIGNEDYFSLRATDMSGNEWCAEDISPSANVSFPAAGQIIKAKLREIKNITEADM</sequence>
<accession>X1S772</accession>